<dbReference type="Gene3D" id="3.30.160.250">
    <property type="match status" value="1"/>
</dbReference>
<dbReference type="AlphaFoldDB" id="A0A1Q9JJG7"/>
<dbReference type="SUPFAM" id="SSF143100">
    <property type="entry name" value="TTHA1013/TTHA0281-like"/>
    <property type="match status" value="1"/>
</dbReference>
<accession>A0A1Q9JJG7</accession>
<evidence type="ECO:0000313" key="2">
    <source>
        <dbReference type="EMBL" id="OLR56277.1"/>
    </source>
</evidence>
<keyword evidence="3" id="KW-1185">Reference proteome</keyword>
<dbReference type="EMBL" id="MJIE01000001">
    <property type="protein sequence ID" value="OLR56277.1"/>
    <property type="molecule type" value="Genomic_DNA"/>
</dbReference>
<evidence type="ECO:0000259" key="1">
    <source>
        <dbReference type="Pfam" id="PF15919"/>
    </source>
</evidence>
<comment type="caution">
    <text evidence="2">The sequence shown here is derived from an EMBL/GenBank/DDBJ whole genome shotgun (WGS) entry which is preliminary data.</text>
</comment>
<feature type="domain" description="HicB-like antitoxin of toxin-antitoxin system" evidence="1">
    <location>
        <begin position="5"/>
        <end position="104"/>
    </location>
</feature>
<dbReference type="Pfam" id="PF15919">
    <property type="entry name" value="HicB_lk_antitox"/>
    <property type="match status" value="1"/>
</dbReference>
<organism evidence="2 3">
    <name type="scientific">Hornefia porci</name>
    <dbReference type="NCBI Taxonomy" id="2652292"/>
    <lineage>
        <taxon>Bacteria</taxon>
        <taxon>Bacillati</taxon>
        <taxon>Bacillota</taxon>
        <taxon>Clostridia</taxon>
        <taxon>Peptostreptococcales</taxon>
        <taxon>Anaerovoracaceae</taxon>
        <taxon>Hornefia</taxon>
    </lineage>
</organism>
<dbReference type="OrthoDB" id="5419659at2"/>
<gene>
    <name evidence="2" type="ORF">BHK98_09485</name>
</gene>
<reference evidence="2 3" key="1">
    <citation type="journal article" date="2016" name="Appl. Environ. Microbiol.">
        <title>Function and Phylogeny of Bacterial Butyryl Coenzyme A:Acetate Transferases and Their Diversity in the Proximal Colon of Swine.</title>
        <authorList>
            <person name="Trachsel J."/>
            <person name="Bayles D.O."/>
            <person name="Looft T."/>
            <person name="Levine U.Y."/>
            <person name="Allen H.K."/>
        </authorList>
    </citation>
    <scope>NUCLEOTIDE SEQUENCE [LARGE SCALE GENOMIC DNA]</scope>
    <source>
        <strain evidence="2 3">68-3-10</strain>
    </source>
</reference>
<name>A0A1Q9JJG7_9FIRM</name>
<evidence type="ECO:0000313" key="3">
    <source>
        <dbReference type="Proteomes" id="UP000187404"/>
    </source>
</evidence>
<dbReference type="RefSeq" id="WP_075713743.1">
    <property type="nucleotide sequence ID" value="NZ_MJIE01000001.1"/>
</dbReference>
<proteinExistence type="predicted"/>
<dbReference type="Proteomes" id="UP000187404">
    <property type="component" value="Unassembled WGS sequence"/>
</dbReference>
<dbReference type="InterPro" id="IPR031807">
    <property type="entry name" value="HicB-like"/>
</dbReference>
<protein>
    <recommendedName>
        <fullName evidence="1">HicB-like antitoxin of toxin-antitoxin system domain-containing protein</fullName>
    </recommendedName>
</protein>
<sequence length="125" mass="13905">MLKVYPAIFHREDGFWVEFPDLAGCQSCGATLEETMEMATEALGLYLADLVENGKELPPATDISNLTVSDGFANYVSVDVNKYRRNTKAVKKTLSIPAWLAEEAEEKHVSLSKVLQDGLKEKFGY</sequence>
<dbReference type="InterPro" id="IPR035069">
    <property type="entry name" value="TTHA1013/TTHA0281-like"/>
</dbReference>